<reference evidence="2" key="1">
    <citation type="submission" date="2015-04" db="UniProtKB">
        <authorList>
            <consortium name="EnsemblPlants"/>
        </authorList>
    </citation>
    <scope>IDENTIFICATION</scope>
</reference>
<keyword evidence="3" id="KW-1185">Reference proteome</keyword>
<protein>
    <submittedName>
        <fullName evidence="2">Uncharacterized protein</fullName>
    </submittedName>
</protein>
<evidence type="ECO:0000313" key="2">
    <source>
        <dbReference type="EnsemblPlants" id="OPUNC01G03740.1"/>
    </source>
</evidence>
<accession>A0A0E0JEE7</accession>
<dbReference type="Proteomes" id="UP000026962">
    <property type="component" value="Chromosome 1"/>
</dbReference>
<feature type="compositionally biased region" description="Basic and acidic residues" evidence="1">
    <location>
        <begin position="7"/>
        <end position="22"/>
    </location>
</feature>
<reference evidence="2" key="2">
    <citation type="submission" date="2018-05" db="EMBL/GenBank/DDBJ databases">
        <title>OpunRS2 (Oryza punctata Reference Sequence Version 2).</title>
        <authorList>
            <person name="Zhang J."/>
            <person name="Kudrna D."/>
            <person name="Lee S."/>
            <person name="Talag J."/>
            <person name="Welchert J."/>
            <person name="Wing R.A."/>
        </authorList>
    </citation>
    <scope>NUCLEOTIDE SEQUENCE [LARGE SCALE GENOMIC DNA]</scope>
</reference>
<dbReference type="STRING" id="4537.A0A0E0JEE7"/>
<dbReference type="AlphaFoldDB" id="A0A0E0JEE7"/>
<proteinExistence type="predicted"/>
<name>A0A0E0JEE7_ORYPU</name>
<dbReference type="EnsemblPlants" id="OPUNC01G03740.1">
    <property type="protein sequence ID" value="OPUNC01G03740.1"/>
    <property type="gene ID" value="OPUNC01G03740"/>
</dbReference>
<organism evidence="2">
    <name type="scientific">Oryza punctata</name>
    <name type="common">Red rice</name>
    <dbReference type="NCBI Taxonomy" id="4537"/>
    <lineage>
        <taxon>Eukaryota</taxon>
        <taxon>Viridiplantae</taxon>
        <taxon>Streptophyta</taxon>
        <taxon>Embryophyta</taxon>
        <taxon>Tracheophyta</taxon>
        <taxon>Spermatophyta</taxon>
        <taxon>Magnoliopsida</taxon>
        <taxon>Liliopsida</taxon>
        <taxon>Poales</taxon>
        <taxon>Poaceae</taxon>
        <taxon>BOP clade</taxon>
        <taxon>Oryzoideae</taxon>
        <taxon>Oryzeae</taxon>
        <taxon>Oryzinae</taxon>
        <taxon>Oryza</taxon>
    </lineage>
</organism>
<dbReference type="HOGENOM" id="CLU_1858494_0_0_1"/>
<sequence>MRFRQGVQERELAPRMAGRDPARLQPRPPPTAAAHPSISLNSEAPRRRPAKQPEADMPAPRLLLYTAAPAGQHSGLRLPVEATPLLQLKRSFSATTASATAFRSCCAGTNCCRWPSPRRSVRGELTSLRVYTHVHLYT</sequence>
<dbReference type="Gramene" id="OPUNC01G03740.1">
    <property type="protein sequence ID" value="OPUNC01G03740.1"/>
    <property type="gene ID" value="OPUNC01G03740"/>
</dbReference>
<feature type="region of interest" description="Disordered" evidence="1">
    <location>
        <begin position="1"/>
        <end position="61"/>
    </location>
</feature>
<evidence type="ECO:0000256" key="1">
    <source>
        <dbReference type="SAM" id="MobiDB-lite"/>
    </source>
</evidence>
<evidence type="ECO:0000313" key="3">
    <source>
        <dbReference type="Proteomes" id="UP000026962"/>
    </source>
</evidence>